<dbReference type="GO" id="GO:0004045">
    <property type="term" value="F:peptidyl-tRNA hydrolase activity"/>
    <property type="evidence" value="ECO:0007669"/>
    <property type="project" value="UniProtKB-UniRule"/>
</dbReference>
<keyword evidence="4 8" id="KW-0694">RNA-binding</keyword>
<evidence type="ECO:0000256" key="6">
    <source>
        <dbReference type="ARBA" id="ARBA00048707"/>
    </source>
</evidence>
<comment type="caution">
    <text evidence="11">The sequence shown here is derived from an EMBL/GenBank/DDBJ whole genome shotgun (WGS) entry which is preliminary data.</text>
</comment>
<evidence type="ECO:0000256" key="3">
    <source>
        <dbReference type="ARBA" id="ARBA00022801"/>
    </source>
</evidence>
<dbReference type="PROSITE" id="PS01196">
    <property type="entry name" value="PEPT_TRNA_HYDROL_2"/>
    <property type="match status" value="1"/>
</dbReference>
<dbReference type="Pfam" id="PF01195">
    <property type="entry name" value="Pept_tRNA_hydro"/>
    <property type="match status" value="1"/>
</dbReference>
<feature type="binding site" evidence="8">
    <location>
        <position position="119"/>
    </location>
    <ligand>
        <name>tRNA</name>
        <dbReference type="ChEBI" id="CHEBI:17843"/>
    </ligand>
</feature>
<dbReference type="FunFam" id="3.40.50.1470:FF:000001">
    <property type="entry name" value="Peptidyl-tRNA hydrolase"/>
    <property type="match status" value="1"/>
</dbReference>
<organism evidence="11 12">
    <name type="scientific">Liquorilactobacillus mali KCTC 3596 = DSM 20444</name>
    <dbReference type="NCBI Taxonomy" id="1046596"/>
    <lineage>
        <taxon>Bacteria</taxon>
        <taxon>Bacillati</taxon>
        <taxon>Bacillota</taxon>
        <taxon>Bacilli</taxon>
        <taxon>Lactobacillales</taxon>
        <taxon>Lactobacillaceae</taxon>
        <taxon>Liquorilactobacillus</taxon>
    </lineage>
</organism>
<reference evidence="11 12" key="1">
    <citation type="journal article" date="2015" name="Genome Announc.">
        <title>Expanding the biotechnology potential of lactobacilli through comparative genomics of 213 strains and associated genera.</title>
        <authorList>
            <person name="Sun Z."/>
            <person name="Harris H.M."/>
            <person name="McCann A."/>
            <person name="Guo C."/>
            <person name="Argimon S."/>
            <person name="Zhang W."/>
            <person name="Yang X."/>
            <person name="Jeffery I.B."/>
            <person name="Cooney J.C."/>
            <person name="Kagawa T.F."/>
            <person name="Liu W."/>
            <person name="Song Y."/>
            <person name="Salvetti E."/>
            <person name="Wrobel A."/>
            <person name="Rasinkangas P."/>
            <person name="Parkhill J."/>
            <person name="Rea M.C."/>
            <person name="O'Sullivan O."/>
            <person name="Ritari J."/>
            <person name="Douillard F.P."/>
            <person name="Paul Ross R."/>
            <person name="Yang R."/>
            <person name="Briner A.E."/>
            <person name="Felis G.E."/>
            <person name="de Vos W.M."/>
            <person name="Barrangou R."/>
            <person name="Klaenhammer T.R."/>
            <person name="Caufield P.W."/>
            <person name="Cui Y."/>
            <person name="Zhang H."/>
            <person name="O'Toole P.W."/>
        </authorList>
    </citation>
    <scope>NUCLEOTIDE SEQUENCE [LARGE SCALE GENOMIC DNA]</scope>
    <source>
        <strain evidence="11 12">DSM 20444</strain>
    </source>
</reference>
<dbReference type="Gene3D" id="3.40.50.1470">
    <property type="entry name" value="Peptidyl-tRNA hydrolase"/>
    <property type="match status" value="1"/>
</dbReference>
<dbReference type="GO" id="GO:0006515">
    <property type="term" value="P:protein quality control for misfolded or incompletely synthesized proteins"/>
    <property type="evidence" value="ECO:0007669"/>
    <property type="project" value="UniProtKB-UniRule"/>
</dbReference>
<comment type="subcellular location">
    <subcellularLocation>
        <location evidence="8">Cytoplasm</location>
    </subcellularLocation>
</comment>
<comment type="subunit">
    <text evidence="8">Monomer.</text>
</comment>
<protein>
    <recommendedName>
        <fullName evidence="7 8">Peptidyl-tRNA hydrolase</fullName>
        <shortName evidence="8">Pth</shortName>
        <ecNumber evidence="1 8">3.1.1.29</ecNumber>
    </recommendedName>
</protein>
<evidence type="ECO:0000256" key="1">
    <source>
        <dbReference type="ARBA" id="ARBA00013260"/>
    </source>
</evidence>
<evidence type="ECO:0000256" key="5">
    <source>
        <dbReference type="ARBA" id="ARBA00038063"/>
    </source>
</evidence>
<sequence length="194" mass="22150">MIWSVFTMKLIVGLGNIGKEYDGTRHNVGFMVLDELAKREGISFNKVKNEATLADFMFKGEKIILAKPLTYMNESGRSVRPLMDFYKIPVEDVIVIHDDMDLPVGHLRLRQKGSAGGHNGIKSLISHLGTQEFKRMKIGIDHPQRMSVVNWVLSRFTKEQQNQLERGINEALAALDNWIDTDNFMGTMNKYNHK</sequence>
<evidence type="ECO:0000256" key="7">
    <source>
        <dbReference type="ARBA" id="ARBA00050038"/>
    </source>
</evidence>
<keyword evidence="3 8" id="KW-0378">Hydrolase</keyword>
<dbReference type="Proteomes" id="UP000050898">
    <property type="component" value="Unassembled WGS sequence"/>
</dbReference>
<feature type="binding site" evidence="8">
    <location>
        <position position="21"/>
    </location>
    <ligand>
        <name>tRNA</name>
        <dbReference type="ChEBI" id="CHEBI:17843"/>
    </ligand>
</feature>
<keyword evidence="8" id="KW-0963">Cytoplasm</keyword>
<evidence type="ECO:0000256" key="9">
    <source>
        <dbReference type="RuleBase" id="RU000673"/>
    </source>
</evidence>
<dbReference type="GO" id="GO:0000049">
    <property type="term" value="F:tRNA binding"/>
    <property type="evidence" value="ECO:0007669"/>
    <property type="project" value="UniProtKB-UniRule"/>
</dbReference>
<dbReference type="EC" id="3.1.1.29" evidence="1 8"/>
<dbReference type="AlphaFoldDB" id="A0A0R2E5E6"/>
<dbReference type="EMBL" id="AYYH01000045">
    <property type="protein sequence ID" value="KRN08837.1"/>
    <property type="molecule type" value="Genomic_DNA"/>
</dbReference>
<keyword evidence="2 8" id="KW-0820">tRNA-binding</keyword>
<dbReference type="InterPro" id="IPR001328">
    <property type="entry name" value="Pept_tRNA_hydro"/>
</dbReference>
<feature type="site" description="Discriminates between blocked and unblocked aminoacyl-tRNA" evidence="8">
    <location>
        <position position="16"/>
    </location>
</feature>
<dbReference type="InterPro" id="IPR036416">
    <property type="entry name" value="Pept_tRNA_hydro_sf"/>
</dbReference>
<evidence type="ECO:0000256" key="2">
    <source>
        <dbReference type="ARBA" id="ARBA00022555"/>
    </source>
</evidence>
<dbReference type="CDD" id="cd00462">
    <property type="entry name" value="PTH"/>
    <property type="match status" value="1"/>
</dbReference>
<accession>A0A0R2E5E6</accession>
<evidence type="ECO:0000313" key="11">
    <source>
        <dbReference type="EMBL" id="KRN08837.1"/>
    </source>
</evidence>
<evidence type="ECO:0000256" key="4">
    <source>
        <dbReference type="ARBA" id="ARBA00022884"/>
    </source>
</evidence>
<keyword evidence="12" id="KW-1185">Reference proteome</keyword>
<dbReference type="GO" id="GO:0072344">
    <property type="term" value="P:rescue of stalled ribosome"/>
    <property type="evidence" value="ECO:0007669"/>
    <property type="project" value="UniProtKB-UniRule"/>
</dbReference>
<dbReference type="SUPFAM" id="SSF53178">
    <property type="entry name" value="Peptidyl-tRNA hydrolase-like"/>
    <property type="match status" value="1"/>
</dbReference>
<proteinExistence type="inferred from homology"/>
<feature type="site" description="Stabilizes the basic form of H active site to accept a proton" evidence="8">
    <location>
        <position position="98"/>
    </location>
</feature>
<dbReference type="PANTHER" id="PTHR17224">
    <property type="entry name" value="PEPTIDYL-TRNA HYDROLASE"/>
    <property type="match status" value="1"/>
</dbReference>
<comment type="catalytic activity">
    <reaction evidence="6 8 9">
        <text>an N-acyl-L-alpha-aminoacyl-tRNA + H2O = an N-acyl-L-amino acid + a tRNA + H(+)</text>
        <dbReference type="Rhea" id="RHEA:54448"/>
        <dbReference type="Rhea" id="RHEA-COMP:10123"/>
        <dbReference type="Rhea" id="RHEA-COMP:13883"/>
        <dbReference type="ChEBI" id="CHEBI:15377"/>
        <dbReference type="ChEBI" id="CHEBI:15378"/>
        <dbReference type="ChEBI" id="CHEBI:59874"/>
        <dbReference type="ChEBI" id="CHEBI:78442"/>
        <dbReference type="ChEBI" id="CHEBI:138191"/>
        <dbReference type="EC" id="3.1.1.29"/>
    </reaction>
</comment>
<feature type="binding site" evidence="8">
    <location>
        <position position="73"/>
    </location>
    <ligand>
        <name>tRNA</name>
        <dbReference type="ChEBI" id="CHEBI:17843"/>
    </ligand>
</feature>
<evidence type="ECO:0000256" key="10">
    <source>
        <dbReference type="RuleBase" id="RU004320"/>
    </source>
</evidence>
<feature type="binding site" evidence="8">
    <location>
        <position position="71"/>
    </location>
    <ligand>
        <name>tRNA</name>
        <dbReference type="ChEBI" id="CHEBI:17843"/>
    </ligand>
</feature>
<evidence type="ECO:0000313" key="12">
    <source>
        <dbReference type="Proteomes" id="UP000050898"/>
    </source>
</evidence>
<name>A0A0R2E5E6_9LACO</name>
<comment type="similarity">
    <text evidence="5 8 10">Belongs to the PTH family.</text>
</comment>
<comment type="function">
    <text evidence="8">Hydrolyzes ribosome-free peptidyl-tRNAs (with 1 or more amino acids incorporated), which drop off the ribosome during protein synthesis, or as a result of ribosome stalling.</text>
</comment>
<dbReference type="GO" id="GO:0005737">
    <property type="term" value="C:cytoplasm"/>
    <property type="evidence" value="ECO:0007669"/>
    <property type="project" value="UniProtKB-SubCell"/>
</dbReference>
<gene>
    <name evidence="8" type="primary">pth</name>
    <name evidence="11" type="ORF">FD00_GL001719</name>
</gene>
<dbReference type="PROSITE" id="PS01195">
    <property type="entry name" value="PEPT_TRNA_HYDROL_1"/>
    <property type="match status" value="1"/>
</dbReference>
<comment type="function">
    <text evidence="8">Catalyzes the release of premature peptidyl moieties from peptidyl-tRNA molecules trapped in stalled 50S ribosomal subunits, and thus maintains levels of free tRNAs and 50S ribosomes.</text>
</comment>
<dbReference type="InterPro" id="IPR018171">
    <property type="entry name" value="Pept_tRNA_hydro_CS"/>
</dbReference>
<dbReference type="NCBIfam" id="TIGR00447">
    <property type="entry name" value="pth"/>
    <property type="match status" value="1"/>
</dbReference>
<dbReference type="PATRIC" id="fig|1046596.6.peg.1808"/>
<dbReference type="HAMAP" id="MF_00083">
    <property type="entry name" value="Pept_tRNA_hydro_bact"/>
    <property type="match status" value="1"/>
</dbReference>
<evidence type="ECO:0000256" key="8">
    <source>
        <dbReference type="HAMAP-Rule" id="MF_00083"/>
    </source>
</evidence>
<dbReference type="PANTHER" id="PTHR17224:SF1">
    <property type="entry name" value="PEPTIDYL-TRNA HYDROLASE"/>
    <property type="match status" value="1"/>
</dbReference>
<feature type="active site" description="Proton acceptor" evidence="8">
    <location>
        <position position="26"/>
    </location>
</feature>